<protein>
    <submittedName>
        <fullName evidence="3">Uncharacterized protein</fullName>
    </submittedName>
</protein>
<dbReference type="InterPro" id="IPR012340">
    <property type="entry name" value="NA-bd_OB-fold"/>
</dbReference>
<name>A0A517LCE6_9PEZI</name>
<dbReference type="InterPro" id="IPR001253">
    <property type="entry name" value="TIF_eIF-1A"/>
</dbReference>
<dbReference type="PANTHER" id="PTHR21641:SF0">
    <property type="entry name" value="RNA-BINDING PROTEIN EIF1AD-RELATED"/>
    <property type="match status" value="1"/>
</dbReference>
<proteinExistence type="predicted"/>
<dbReference type="OrthoDB" id="1738325at2759"/>
<evidence type="ECO:0000313" key="4">
    <source>
        <dbReference type="Proteomes" id="UP000316270"/>
    </source>
</evidence>
<feature type="region of interest" description="Disordered" evidence="2">
    <location>
        <begin position="1"/>
        <end position="26"/>
    </location>
</feature>
<dbReference type="SMART" id="SM00652">
    <property type="entry name" value="eIF1a"/>
    <property type="match status" value="1"/>
</dbReference>
<evidence type="ECO:0000256" key="1">
    <source>
        <dbReference type="ARBA" id="ARBA00022884"/>
    </source>
</evidence>
<feature type="compositionally biased region" description="Basic and acidic residues" evidence="2">
    <location>
        <begin position="169"/>
        <end position="178"/>
    </location>
</feature>
<dbReference type="Proteomes" id="UP000316270">
    <property type="component" value="Chromosome 9"/>
</dbReference>
<feature type="region of interest" description="Disordered" evidence="2">
    <location>
        <begin position="144"/>
        <end position="191"/>
    </location>
</feature>
<dbReference type="Gene3D" id="2.40.50.140">
    <property type="entry name" value="Nucleic acid-binding proteins"/>
    <property type="match status" value="1"/>
</dbReference>
<keyword evidence="1" id="KW-0694">RNA-binding</keyword>
<evidence type="ECO:0000256" key="2">
    <source>
        <dbReference type="SAM" id="MobiDB-lite"/>
    </source>
</evidence>
<dbReference type="EMBL" id="CP042193">
    <property type="protein sequence ID" value="QDS73311.1"/>
    <property type="molecule type" value="Genomic_DNA"/>
</dbReference>
<dbReference type="STRING" id="50376.A0A517LCE6"/>
<accession>A0A517LCE6</accession>
<dbReference type="GO" id="GO:0003743">
    <property type="term" value="F:translation initiation factor activity"/>
    <property type="evidence" value="ECO:0007669"/>
    <property type="project" value="InterPro"/>
</dbReference>
<organism evidence="3 4">
    <name type="scientific">Venturia effusa</name>
    <dbReference type="NCBI Taxonomy" id="50376"/>
    <lineage>
        <taxon>Eukaryota</taxon>
        <taxon>Fungi</taxon>
        <taxon>Dikarya</taxon>
        <taxon>Ascomycota</taxon>
        <taxon>Pezizomycotina</taxon>
        <taxon>Dothideomycetes</taxon>
        <taxon>Pleosporomycetidae</taxon>
        <taxon>Venturiales</taxon>
        <taxon>Venturiaceae</taxon>
        <taxon>Venturia</taxon>
    </lineage>
</organism>
<feature type="region of interest" description="Disordered" evidence="2">
    <location>
        <begin position="45"/>
        <end position="88"/>
    </location>
</feature>
<reference evidence="3 4" key="1">
    <citation type="submission" date="2019-07" db="EMBL/GenBank/DDBJ databases">
        <title>Finished genome of Venturia effusa.</title>
        <authorList>
            <person name="Young C.A."/>
            <person name="Cox M.P."/>
            <person name="Ganley A.R.D."/>
            <person name="David W.J."/>
        </authorList>
    </citation>
    <scope>NUCLEOTIDE SEQUENCE [LARGE SCALE GENOMIC DNA]</scope>
    <source>
        <strain evidence="4">albino</strain>
    </source>
</reference>
<dbReference type="PANTHER" id="PTHR21641">
    <property type="entry name" value="TRANSLATION INITIATION FACTOR-RELATED"/>
    <property type="match status" value="1"/>
</dbReference>
<feature type="compositionally biased region" description="Acidic residues" evidence="2">
    <location>
        <begin position="182"/>
        <end position="191"/>
    </location>
</feature>
<dbReference type="AlphaFoldDB" id="A0A517LCE6"/>
<dbReference type="SUPFAM" id="SSF50249">
    <property type="entry name" value="Nucleic acid-binding proteins"/>
    <property type="match status" value="1"/>
</dbReference>
<feature type="compositionally biased region" description="Low complexity" evidence="2">
    <location>
        <begin position="49"/>
        <end position="82"/>
    </location>
</feature>
<evidence type="ECO:0000313" key="3">
    <source>
        <dbReference type="EMBL" id="QDS73311.1"/>
    </source>
</evidence>
<keyword evidence="4" id="KW-1185">Reference proteome</keyword>
<feature type="compositionally biased region" description="Basic and acidic residues" evidence="2">
    <location>
        <begin position="147"/>
        <end position="160"/>
    </location>
</feature>
<gene>
    <name evidence="3" type="ORF">FKW77_006024</name>
</gene>
<sequence length="191" mass="21062">MPKLTSAQRASRGPLEISTTTPPTTLSATQSIARVLKAVGNNNFTVTLPSNSSSTTTQNTTTTTPSTQTPSCSQTQTQTPSSHPKNPLLVTLPPHFRNTIWLRNGGYVVIDTAGPNVERGHKLDGEIINVVREEKEWRKMAYWPAEFAKRRREESDEEGKGSSGEEGEEGRNPNRRVGEMPPSDDDEEEEE</sequence>
<dbReference type="GO" id="GO:0003723">
    <property type="term" value="F:RNA binding"/>
    <property type="evidence" value="ECO:0007669"/>
    <property type="project" value="UniProtKB-KW"/>
</dbReference>
<dbReference type="GO" id="GO:0005634">
    <property type="term" value="C:nucleus"/>
    <property type="evidence" value="ECO:0007669"/>
    <property type="project" value="TreeGrafter"/>
</dbReference>
<dbReference type="InterPro" id="IPR039294">
    <property type="entry name" value="EIF1AD"/>
</dbReference>